<dbReference type="PANTHER" id="PTHR44936:SF10">
    <property type="entry name" value="SENSOR PROTEIN RSTB"/>
    <property type="match status" value="1"/>
</dbReference>
<evidence type="ECO:0000256" key="3">
    <source>
        <dbReference type="ARBA" id="ARBA00012438"/>
    </source>
</evidence>
<comment type="subcellular location">
    <subcellularLocation>
        <location evidence="2">Membrane</location>
    </subcellularLocation>
</comment>
<name>A0ABV0BM40_9HYPH</name>
<accession>A0ABV0BM40</accession>
<evidence type="ECO:0000256" key="2">
    <source>
        <dbReference type="ARBA" id="ARBA00004370"/>
    </source>
</evidence>
<reference evidence="13 14" key="1">
    <citation type="submission" date="2024-04" db="EMBL/GenBank/DDBJ databases">
        <title>A novel species isolated from cricket.</title>
        <authorList>
            <person name="Wang H.-C."/>
        </authorList>
    </citation>
    <scope>NUCLEOTIDE SEQUENCE [LARGE SCALE GENOMIC DNA]</scope>
    <source>
        <strain evidence="13 14">WL0021</strain>
    </source>
</reference>
<keyword evidence="5" id="KW-0808">Transferase</keyword>
<feature type="domain" description="Histidine kinase" evidence="11">
    <location>
        <begin position="261"/>
        <end position="474"/>
    </location>
</feature>
<feature type="transmembrane region" description="Helical" evidence="10">
    <location>
        <begin position="171"/>
        <end position="194"/>
    </location>
</feature>
<dbReference type="InterPro" id="IPR003660">
    <property type="entry name" value="HAMP_dom"/>
</dbReference>
<keyword evidence="4" id="KW-0597">Phosphoprotein</keyword>
<feature type="domain" description="HAMP" evidence="12">
    <location>
        <begin position="192"/>
        <end position="247"/>
    </location>
</feature>
<dbReference type="InterPro" id="IPR004358">
    <property type="entry name" value="Sig_transdc_His_kin-like_C"/>
</dbReference>
<evidence type="ECO:0000313" key="14">
    <source>
        <dbReference type="Proteomes" id="UP001418637"/>
    </source>
</evidence>
<protein>
    <recommendedName>
        <fullName evidence="3">histidine kinase</fullName>
        <ecNumber evidence="3">2.7.13.3</ecNumber>
    </recommendedName>
</protein>
<keyword evidence="7 13" id="KW-0418">Kinase</keyword>
<dbReference type="PANTHER" id="PTHR44936">
    <property type="entry name" value="SENSOR PROTEIN CREC"/>
    <property type="match status" value="1"/>
</dbReference>
<dbReference type="Gene3D" id="1.10.287.130">
    <property type="match status" value="1"/>
</dbReference>
<dbReference type="PRINTS" id="PR00344">
    <property type="entry name" value="BCTRLSENSOR"/>
</dbReference>
<gene>
    <name evidence="13" type="ORF">WJT86_10015</name>
</gene>
<keyword evidence="10" id="KW-0472">Membrane</keyword>
<keyword evidence="14" id="KW-1185">Reference proteome</keyword>
<evidence type="ECO:0000256" key="7">
    <source>
        <dbReference type="ARBA" id="ARBA00022777"/>
    </source>
</evidence>
<dbReference type="PROSITE" id="PS50109">
    <property type="entry name" value="HIS_KIN"/>
    <property type="match status" value="1"/>
</dbReference>
<evidence type="ECO:0000256" key="6">
    <source>
        <dbReference type="ARBA" id="ARBA00022741"/>
    </source>
</evidence>
<dbReference type="Pfam" id="PF02518">
    <property type="entry name" value="HATPase_c"/>
    <property type="match status" value="1"/>
</dbReference>
<evidence type="ECO:0000256" key="4">
    <source>
        <dbReference type="ARBA" id="ARBA00022553"/>
    </source>
</evidence>
<keyword evidence="10" id="KW-1133">Transmembrane helix</keyword>
<dbReference type="InterPro" id="IPR036890">
    <property type="entry name" value="HATPase_C_sf"/>
</dbReference>
<dbReference type="GO" id="GO:0016301">
    <property type="term" value="F:kinase activity"/>
    <property type="evidence" value="ECO:0007669"/>
    <property type="project" value="UniProtKB-KW"/>
</dbReference>
<evidence type="ECO:0000259" key="11">
    <source>
        <dbReference type="PROSITE" id="PS50109"/>
    </source>
</evidence>
<dbReference type="PROSITE" id="PS50885">
    <property type="entry name" value="HAMP"/>
    <property type="match status" value="1"/>
</dbReference>
<feature type="transmembrane region" description="Helical" evidence="10">
    <location>
        <begin position="22"/>
        <end position="45"/>
    </location>
</feature>
<keyword evidence="6" id="KW-0547">Nucleotide-binding</keyword>
<dbReference type="EC" id="2.7.13.3" evidence="3"/>
<dbReference type="SUPFAM" id="SSF55874">
    <property type="entry name" value="ATPase domain of HSP90 chaperone/DNA topoisomerase II/histidine kinase"/>
    <property type="match status" value="1"/>
</dbReference>
<dbReference type="EMBL" id="JBBYXI010000003">
    <property type="protein sequence ID" value="MEN3931391.1"/>
    <property type="molecule type" value="Genomic_DNA"/>
</dbReference>
<evidence type="ECO:0000256" key="10">
    <source>
        <dbReference type="SAM" id="Phobius"/>
    </source>
</evidence>
<evidence type="ECO:0000256" key="5">
    <source>
        <dbReference type="ARBA" id="ARBA00022679"/>
    </source>
</evidence>
<keyword evidence="10" id="KW-0812">Transmembrane</keyword>
<evidence type="ECO:0000313" key="13">
    <source>
        <dbReference type="EMBL" id="MEN3931391.1"/>
    </source>
</evidence>
<organism evidence="13 14">
    <name type="scientific">Hohaiivirga grylli</name>
    <dbReference type="NCBI Taxonomy" id="3133970"/>
    <lineage>
        <taxon>Bacteria</taxon>
        <taxon>Pseudomonadati</taxon>
        <taxon>Pseudomonadota</taxon>
        <taxon>Alphaproteobacteria</taxon>
        <taxon>Hyphomicrobiales</taxon>
        <taxon>Methylobacteriaceae</taxon>
        <taxon>Hohaiivirga</taxon>
    </lineage>
</organism>
<sequence>MPLPEILKGWIRKPNLGLSGRLLILTILFATIAEILIYIPALSYYRRALLNDRISAAHIAALVMDVSSGKQLSPENEMEVLHGVGVKYLAFERNGVRNLLAEGTINPHISKVVDLRDSSWNEMLYGALDDLWGGKSGSSRIIGNAPGMSSVEIIIERRPLQRELIAFSKIFLGYSIFTSLVTAGLLYWALQWIIVAPVLRLSRSITHFAQSPEDTTRIIKISGRGDEIGLAEDALEKMERSLAEELRKKRHLAELGLAVSKINHELRNIFTTAQLLADRLENVPDDLVQRTVPRLVSVLDRAIAFCEATLAFGRVQEEEPKREVFPVLDILNDSEELAGFPTGKEIRISIDVAKDIVVDADREQLTRVIANIMRNSFQALSEANVSQKEIKIMAAKAAQATSITIEDNGVGVPEIIRKNLFKPFQSSKAGQAKNAGSGLGLAIAAEIIELHGGSIVLNEVEQGASFTITIPFRADFLKV</sequence>
<feature type="coiled-coil region" evidence="9">
    <location>
        <begin position="228"/>
        <end position="255"/>
    </location>
</feature>
<dbReference type="Gene3D" id="3.30.565.10">
    <property type="entry name" value="Histidine kinase-like ATPase, C-terminal domain"/>
    <property type="match status" value="1"/>
</dbReference>
<evidence type="ECO:0000256" key="9">
    <source>
        <dbReference type="SAM" id="Coils"/>
    </source>
</evidence>
<evidence type="ECO:0000256" key="8">
    <source>
        <dbReference type="ARBA" id="ARBA00022840"/>
    </source>
</evidence>
<dbReference type="SMART" id="SM00387">
    <property type="entry name" value="HATPase_c"/>
    <property type="match status" value="1"/>
</dbReference>
<dbReference type="Proteomes" id="UP001418637">
    <property type="component" value="Unassembled WGS sequence"/>
</dbReference>
<dbReference type="RefSeq" id="WP_346337421.1">
    <property type="nucleotide sequence ID" value="NZ_JBBYXI010000003.1"/>
</dbReference>
<comment type="catalytic activity">
    <reaction evidence="1">
        <text>ATP + protein L-histidine = ADP + protein N-phospho-L-histidine.</text>
        <dbReference type="EC" id="2.7.13.3"/>
    </reaction>
</comment>
<keyword evidence="9" id="KW-0175">Coiled coil</keyword>
<keyword evidence="8" id="KW-0067">ATP-binding</keyword>
<comment type="caution">
    <text evidence="13">The sequence shown here is derived from an EMBL/GenBank/DDBJ whole genome shotgun (WGS) entry which is preliminary data.</text>
</comment>
<dbReference type="InterPro" id="IPR005467">
    <property type="entry name" value="His_kinase_dom"/>
</dbReference>
<evidence type="ECO:0000256" key="1">
    <source>
        <dbReference type="ARBA" id="ARBA00000085"/>
    </source>
</evidence>
<dbReference type="CDD" id="cd00075">
    <property type="entry name" value="HATPase"/>
    <property type="match status" value="1"/>
</dbReference>
<dbReference type="InterPro" id="IPR003594">
    <property type="entry name" value="HATPase_dom"/>
</dbReference>
<proteinExistence type="predicted"/>
<dbReference type="InterPro" id="IPR050980">
    <property type="entry name" value="2C_sensor_his_kinase"/>
</dbReference>
<evidence type="ECO:0000259" key="12">
    <source>
        <dbReference type="PROSITE" id="PS50885"/>
    </source>
</evidence>